<proteinExistence type="predicted"/>
<dbReference type="AlphaFoldDB" id="A0A7S0KRZ6"/>
<gene>
    <name evidence="1" type="ORF">MSP1404_LOCUS8152</name>
</gene>
<dbReference type="EMBL" id="HBEV01010581">
    <property type="protein sequence ID" value="CAD8590748.1"/>
    <property type="molecule type" value="Transcribed_RNA"/>
</dbReference>
<evidence type="ECO:0000313" key="1">
    <source>
        <dbReference type="EMBL" id="CAD8590748.1"/>
    </source>
</evidence>
<organism evidence="1">
    <name type="scientific">Micromonas pusilla</name>
    <name type="common">Picoplanktonic green alga</name>
    <name type="synonym">Chromulina pusilla</name>
    <dbReference type="NCBI Taxonomy" id="38833"/>
    <lineage>
        <taxon>Eukaryota</taxon>
        <taxon>Viridiplantae</taxon>
        <taxon>Chlorophyta</taxon>
        <taxon>Mamiellophyceae</taxon>
        <taxon>Mamiellales</taxon>
        <taxon>Mamiellaceae</taxon>
        <taxon>Micromonas</taxon>
    </lineage>
</organism>
<sequence length="330" mass="37656">MQLQVRSVLTGGAVRLTGLPCVPRRDAMTLINRGRPLLESSGSFVKGTRQRDRRPVVPRAIMDDTSDTQDLEEMCDTDLGFCELWENEMVAFWRSWNDMAETERHKVRDVDIRWLVKLGRVDEQFTKPDVVFNNAKKLSALLPDANVPNMLQREPDVLNLNFVRASQSILELQSVLCSSDHCSDVTPVLERHPRLLLCEDVVAEVDAAKARLQELAPSCDAGKAISEYPELIYRIHNYGEYSELPISIQNIILETSNEEVDDILESYNSRWDEWERERGDVPSEWQGMGVASKEYQRKGLDGDGWMNESAQSAEAAEWMLDGYFDPEDED</sequence>
<protein>
    <submittedName>
        <fullName evidence="1">Uncharacterized protein</fullName>
    </submittedName>
</protein>
<name>A0A7S0KRZ6_MICPS</name>
<accession>A0A7S0KRZ6</accession>
<reference evidence="1" key="1">
    <citation type="submission" date="2021-01" db="EMBL/GenBank/DDBJ databases">
        <authorList>
            <person name="Corre E."/>
            <person name="Pelletier E."/>
            <person name="Niang G."/>
            <person name="Scheremetjew M."/>
            <person name="Finn R."/>
            <person name="Kale V."/>
            <person name="Holt S."/>
            <person name="Cochrane G."/>
            <person name="Meng A."/>
            <person name="Brown T."/>
            <person name="Cohen L."/>
        </authorList>
    </citation>
    <scope>NUCLEOTIDE SEQUENCE</scope>
    <source>
        <strain evidence="1">CCMP494</strain>
    </source>
</reference>